<organism evidence="1 2">
    <name type="scientific">Amniculicola lignicola CBS 123094</name>
    <dbReference type="NCBI Taxonomy" id="1392246"/>
    <lineage>
        <taxon>Eukaryota</taxon>
        <taxon>Fungi</taxon>
        <taxon>Dikarya</taxon>
        <taxon>Ascomycota</taxon>
        <taxon>Pezizomycotina</taxon>
        <taxon>Dothideomycetes</taxon>
        <taxon>Pleosporomycetidae</taxon>
        <taxon>Pleosporales</taxon>
        <taxon>Amniculicolaceae</taxon>
        <taxon>Amniculicola</taxon>
    </lineage>
</organism>
<name>A0A6A5WR18_9PLEO</name>
<keyword evidence="2" id="KW-1185">Reference proteome</keyword>
<gene>
    <name evidence="1" type="ORF">P154DRAFT_104764</name>
</gene>
<evidence type="ECO:0000313" key="1">
    <source>
        <dbReference type="EMBL" id="KAF2003364.1"/>
    </source>
</evidence>
<reference evidence="1" key="1">
    <citation type="journal article" date="2020" name="Stud. Mycol.">
        <title>101 Dothideomycetes genomes: a test case for predicting lifestyles and emergence of pathogens.</title>
        <authorList>
            <person name="Haridas S."/>
            <person name="Albert R."/>
            <person name="Binder M."/>
            <person name="Bloem J."/>
            <person name="Labutti K."/>
            <person name="Salamov A."/>
            <person name="Andreopoulos B."/>
            <person name="Baker S."/>
            <person name="Barry K."/>
            <person name="Bills G."/>
            <person name="Bluhm B."/>
            <person name="Cannon C."/>
            <person name="Castanera R."/>
            <person name="Culley D."/>
            <person name="Daum C."/>
            <person name="Ezra D."/>
            <person name="Gonzalez J."/>
            <person name="Henrissat B."/>
            <person name="Kuo A."/>
            <person name="Liang C."/>
            <person name="Lipzen A."/>
            <person name="Lutzoni F."/>
            <person name="Magnuson J."/>
            <person name="Mondo S."/>
            <person name="Nolan M."/>
            <person name="Ohm R."/>
            <person name="Pangilinan J."/>
            <person name="Park H.-J."/>
            <person name="Ramirez L."/>
            <person name="Alfaro M."/>
            <person name="Sun H."/>
            <person name="Tritt A."/>
            <person name="Yoshinaga Y."/>
            <person name="Zwiers L.-H."/>
            <person name="Turgeon B."/>
            <person name="Goodwin S."/>
            <person name="Spatafora J."/>
            <person name="Crous P."/>
            <person name="Grigoriev I."/>
        </authorList>
    </citation>
    <scope>NUCLEOTIDE SEQUENCE</scope>
    <source>
        <strain evidence="1">CBS 123094</strain>
    </source>
</reference>
<proteinExistence type="predicted"/>
<dbReference type="Proteomes" id="UP000799779">
    <property type="component" value="Unassembled WGS sequence"/>
</dbReference>
<accession>A0A6A5WR18</accession>
<dbReference type="EMBL" id="ML977573">
    <property type="protein sequence ID" value="KAF2003364.1"/>
    <property type="molecule type" value="Genomic_DNA"/>
</dbReference>
<protein>
    <submittedName>
        <fullName evidence="1">Uncharacterized protein</fullName>
    </submittedName>
</protein>
<evidence type="ECO:0000313" key="2">
    <source>
        <dbReference type="Proteomes" id="UP000799779"/>
    </source>
</evidence>
<dbReference type="AlphaFoldDB" id="A0A6A5WR18"/>
<sequence length="224" mass="24761">MDHDPNLPAYPEPTDPAIQTLSIPQFPASTSTSPTTELTPFARHLTLARSYLLDKNPDQALVWFDSALAIYKISHPNETPSSADLLLSIASTCLVATPPNIQRACQTLHDIYTNPNTDPPTARCEAAHRLVQMYFRSSENTRDRDEQYDSISVSQMLTWDKVKEYCICAVEGRQKDLGLQSEETQESIELLTGLIERAEMGDSSGSVLDVEDLLGVLKSTFGNG</sequence>